<evidence type="ECO:0000313" key="3">
    <source>
        <dbReference type="EMBL" id="KAG5295562.1"/>
    </source>
</evidence>
<dbReference type="Proteomes" id="UP000670092">
    <property type="component" value="Unassembled WGS sequence"/>
</dbReference>
<accession>A0A8H8CZM5</accession>
<gene>
    <name evidence="3" type="ORF">I7I52_05863</name>
</gene>
<keyword evidence="2" id="KW-0732">Signal</keyword>
<evidence type="ECO:0000313" key="4">
    <source>
        <dbReference type="Proteomes" id="UP000670092"/>
    </source>
</evidence>
<evidence type="ECO:0000256" key="2">
    <source>
        <dbReference type="SAM" id="SignalP"/>
    </source>
</evidence>
<reference evidence="3 4" key="1">
    <citation type="submission" date="2021-01" db="EMBL/GenBank/DDBJ databases">
        <title>Chromosome-level genome assembly of a human fungal pathogen reveals clustering of transcriptionally co-regulated genes.</title>
        <authorList>
            <person name="Voorhies M."/>
            <person name="Cohen S."/>
            <person name="Shea T.P."/>
            <person name="Petrus S."/>
            <person name="Munoz J.F."/>
            <person name="Poplawski S."/>
            <person name="Goldman W.E."/>
            <person name="Michael T."/>
            <person name="Cuomo C.A."/>
            <person name="Sil A."/>
            <person name="Beyhan S."/>
        </authorList>
    </citation>
    <scope>NUCLEOTIDE SEQUENCE [LARGE SCALE GENOMIC DNA]</scope>
    <source>
        <strain evidence="3 4">G184AR</strain>
    </source>
</reference>
<feature type="chain" id="PRO_5034038640" evidence="2">
    <location>
        <begin position="25"/>
        <end position="62"/>
    </location>
</feature>
<comment type="caution">
    <text evidence="3">The sequence shown here is derived from an EMBL/GenBank/DDBJ whole genome shotgun (WGS) entry which is preliminary data.</text>
</comment>
<dbReference type="AlphaFoldDB" id="A0A8H8CZM5"/>
<protein>
    <submittedName>
        <fullName evidence="3">Uncharacterized protein</fullName>
    </submittedName>
</protein>
<sequence length="62" mass="6760">MTSGRSICPLLGCTGMLLLKCSKGTQNSAPSNVMPPPFRAMEQSTPQQAPFFSFPSSFYRTK</sequence>
<feature type="signal peptide" evidence="2">
    <location>
        <begin position="1"/>
        <end position="24"/>
    </location>
</feature>
<dbReference type="VEuPathDB" id="FungiDB:I7I52_05863"/>
<evidence type="ECO:0000256" key="1">
    <source>
        <dbReference type="SAM" id="MobiDB-lite"/>
    </source>
</evidence>
<proteinExistence type="predicted"/>
<organism evidence="3 4">
    <name type="scientific">Ajellomyces capsulatus</name>
    <name type="common">Darling's disease fungus</name>
    <name type="synonym">Histoplasma capsulatum</name>
    <dbReference type="NCBI Taxonomy" id="5037"/>
    <lineage>
        <taxon>Eukaryota</taxon>
        <taxon>Fungi</taxon>
        <taxon>Dikarya</taxon>
        <taxon>Ascomycota</taxon>
        <taxon>Pezizomycotina</taxon>
        <taxon>Eurotiomycetes</taxon>
        <taxon>Eurotiomycetidae</taxon>
        <taxon>Onygenales</taxon>
        <taxon>Ajellomycetaceae</taxon>
        <taxon>Histoplasma</taxon>
    </lineage>
</organism>
<name>A0A8H8CZM5_AJECA</name>
<feature type="region of interest" description="Disordered" evidence="1">
    <location>
        <begin position="29"/>
        <end position="49"/>
    </location>
</feature>
<dbReference type="EMBL" id="JAEVHI010000003">
    <property type="protein sequence ID" value="KAG5295562.1"/>
    <property type="molecule type" value="Genomic_DNA"/>
</dbReference>